<dbReference type="Proteomes" id="UP000574717">
    <property type="component" value="Unassembled WGS sequence"/>
</dbReference>
<organism evidence="1 3">
    <name type="scientific">Candidatus Hakubella thermalkaliphila</name>
    <dbReference type="NCBI Taxonomy" id="2754717"/>
    <lineage>
        <taxon>Bacteria</taxon>
        <taxon>Bacillati</taxon>
        <taxon>Actinomycetota</taxon>
        <taxon>Actinomycetota incertae sedis</taxon>
        <taxon>Candidatus Hakubellales</taxon>
        <taxon>Candidatus Hakubellaceae</taxon>
        <taxon>Candidatus Hakubella</taxon>
    </lineage>
</organism>
<evidence type="ECO:0000313" key="4">
    <source>
        <dbReference type="Proteomes" id="UP000588083"/>
    </source>
</evidence>
<dbReference type="AlphaFoldDB" id="A0A6V8NEL4"/>
<name>A0A6V8NEL4_9ACTN</name>
<dbReference type="EMBL" id="BLRZ01000029">
    <property type="protein sequence ID" value="GFP29885.1"/>
    <property type="molecule type" value="Genomic_DNA"/>
</dbReference>
<gene>
    <name evidence="1" type="ORF">HKBW3S03_00123</name>
    <name evidence="2" type="ORF">HKBW3S34_00805</name>
</gene>
<dbReference type="RefSeq" id="WP_176236701.1">
    <property type="nucleotide sequence ID" value="NZ_BLRU01000005.1"/>
</dbReference>
<dbReference type="Proteomes" id="UP000588083">
    <property type="component" value="Unassembled WGS sequence"/>
</dbReference>
<accession>A0A6V8NEL4</accession>
<keyword evidence="4" id="KW-1185">Reference proteome</keyword>
<sequence length="103" mass="12275">MRTEIYFKIRTPLNVRIRTTKEYWNYIVTIKHRVMEGKEAIVKATLSEPDEIRKSKIDENVFLYYKREDKLYCAIARHNGEDGFLITTYPTDKVKEGGIVWTK</sequence>
<dbReference type="EMBL" id="BLRU01000005">
    <property type="protein sequence ID" value="GFP18618.1"/>
    <property type="molecule type" value="Genomic_DNA"/>
</dbReference>
<evidence type="ECO:0008006" key="5">
    <source>
        <dbReference type="Google" id="ProtNLM"/>
    </source>
</evidence>
<evidence type="ECO:0000313" key="1">
    <source>
        <dbReference type="EMBL" id="GFP18618.1"/>
    </source>
</evidence>
<comment type="caution">
    <text evidence="1">The sequence shown here is derived from an EMBL/GenBank/DDBJ whole genome shotgun (WGS) entry which is preliminary data.</text>
</comment>
<protein>
    <recommendedName>
        <fullName evidence="5">DUF4258 domain-containing protein</fullName>
    </recommendedName>
</protein>
<proteinExistence type="predicted"/>
<evidence type="ECO:0000313" key="2">
    <source>
        <dbReference type="EMBL" id="GFP29885.1"/>
    </source>
</evidence>
<evidence type="ECO:0000313" key="3">
    <source>
        <dbReference type="Proteomes" id="UP000574717"/>
    </source>
</evidence>
<reference evidence="3 4" key="1">
    <citation type="journal article" date="2020" name="Front. Microbiol.">
        <title>Single-cell genomics of novel Actinobacteria with the Wood-Ljungdahl pathway discovered in a serpentinizing system.</title>
        <authorList>
            <person name="Merino N."/>
            <person name="Kawai M."/>
            <person name="Boyd E.S."/>
            <person name="Colman D.R."/>
            <person name="McGlynn S.E."/>
            <person name="Nealson K.H."/>
            <person name="Kurokawa K."/>
            <person name="Hongoh Y."/>
        </authorList>
    </citation>
    <scope>NUCLEOTIDE SEQUENCE [LARGE SCALE GENOMIC DNA]</scope>
    <source>
        <strain evidence="1 3">S03</strain>
        <strain evidence="2 4">S34</strain>
    </source>
</reference>